<evidence type="ECO:0000259" key="1">
    <source>
        <dbReference type="Pfam" id="PF00156"/>
    </source>
</evidence>
<feature type="domain" description="Phosphoribosyltransferase" evidence="1">
    <location>
        <begin position="8"/>
        <end position="166"/>
    </location>
</feature>
<dbReference type="SUPFAM" id="SSF53271">
    <property type="entry name" value="PRTase-like"/>
    <property type="match status" value="1"/>
</dbReference>
<dbReference type="Gene3D" id="3.30.1310.20">
    <property type="entry name" value="PRTase-like"/>
    <property type="match status" value="1"/>
</dbReference>
<dbReference type="InterPro" id="IPR029057">
    <property type="entry name" value="PRTase-like"/>
</dbReference>
<sequence length="206" mass="22796">MFKDRQSAGRLLAKHLKEYKAKKNTLVLGIPRGGVVVAAQVARSLNLPLDIMVTRKIGAPFQPELALGAVDADKEVVWNLKEINDLGLKIKDLKKEAEKQVCEIKRREVLYRQGKTPLSVADKMILLVDDGIATGLTILSAAKYLKRHKVKKIILAAPVASQDAGLKLLEHMDESVILETPGDFQAVGQFYQSFEPVEDAEVIQLM</sequence>
<dbReference type="CDD" id="cd06223">
    <property type="entry name" value="PRTases_typeI"/>
    <property type="match status" value="1"/>
</dbReference>
<dbReference type="EMBL" id="MFCX01000011">
    <property type="protein sequence ID" value="OGE26418.1"/>
    <property type="molecule type" value="Genomic_DNA"/>
</dbReference>
<comment type="caution">
    <text evidence="2">The sequence shown here is derived from an EMBL/GenBank/DDBJ whole genome shotgun (WGS) entry which is preliminary data.</text>
</comment>
<reference evidence="2 3" key="1">
    <citation type="journal article" date="2016" name="Nat. Commun.">
        <title>Thousands of microbial genomes shed light on interconnected biogeochemical processes in an aquifer system.</title>
        <authorList>
            <person name="Anantharaman K."/>
            <person name="Brown C.T."/>
            <person name="Hug L.A."/>
            <person name="Sharon I."/>
            <person name="Castelle C.J."/>
            <person name="Probst A.J."/>
            <person name="Thomas B.C."/>
            <person name="Singh A."/>
            <person name="Wilkins M.J."/>
            <person name="Karaoz U."/>
            <person name="Brodie E.L."/>
            <person name="Williams K.H."/>
            <person name="Hubbard S.S."/>
            <person name="Banfield J.F."/>
        </authorList>
    </citation>
    <scope>NUCLEOTIDE SEQUENCE [LARGE SCALE GENOMIC DNA]</scope>
</reference>
<organism evidence="2 3">
    <name type="scientific">Candidatus Daviesbacteria bacterium RIFCSPHIGHO2_02_FULL_39_12</name>
    <dbReference type="NCBI Taxonomy" id="1797770"/>
    <lineage>
        <taxon>Bacteria</taxon>
        <taxon>Candidatus Daviesiibacteriota</taxon>
    </lineage>
</organism>
<protein>
    <recommendedName>
        <fullName evidence="1">Phosphoribosyltransferase domain-containing protein</fullName>
    </recommendedName>
</protein>
<dbReference type="Pfam" id="PF00156">
    <property type="entry name" value="Pribosyltran"/>
    <property type="match status" value="1"/>
</dbReference>
<name>A0A1F5JCY0_9BACT</name>
<gene>
    <name evidence="2" type="ORF">A3C26_01515</name>
</gene>
<dbReference type="AlphaFoldDB" id="A0A1F5JCY0"/>
<dbReference type="Gene3D" id="3.40.50.2020">
    <property type="match status" value="1"/>
</dbReference>
<evidence type="ECO:0000313" key="2">
    <source>
        <dbReference type="EMBL" id="OGE26418.1"/>
    </source>
</evidence>
<evidence type="ECO:0000313" key="3">
    <source>
        <dbReference type="Proteomes" id="UP000177042"/>
    </source>
</evidence>
<proteinExistence type="predicted"/>
<dbReference type="Proteomes" id="UP000177042">
    <property type="component" value="Unassembled WGS sequence"/>
</dbReference>
<accession>A0A1F5JCY0</accession>
<dbReference type="InterPro" id="IPR000836">
    <property type="entry name" value="PRTase_dom"/>
</dbReference>